<evidence type="ECO:0000256" key="3">
    <source>
        <dbReference type="ARBA" id="ARBA00022490"/>
    </source>
</evidence>
<evidence type="ECO:0000256" key="10">
    <source>
        <dbReference type="PROSITE-ProRule" id="PRU00169"/>
    </source>
</evidence>
<dbReference type="OrthoDB" id="324626at2"/>
<dbReference type="PRINTS" id="PR00032">
    <property type="entry name" value="HTHARAC"/>
</dbReference>
<dbReference type="Gene3D" id="3.40.50.2300">
    <property type="match status" value="1"/>
</dbReference>
<dbReference type="PANTHER" id="PTHR42713:SF3">
    <property type="entry name" value="TRANSCRIPTIONAL REGULATORY PROTEIN HPTR"/>
    <property type="match status" value="1"/>
</dbReference>
<evidence type="ECO:0000256" key="5">
    <source>
        <dbReference type="ARBA" id="ARBA00023012"/>
    </source>
</evidence>
<dbReference type="GO" id="GO:0000160">
    <property type="term" value="P:phosphorelay signal transduction system"/>
    <property type="evidence" value="ECO:0007669"/>
    <property type="project" value="UniProtKB-KW"/>
</dbReference>
<comment type="function">
    <text evidence="9">May play the central regulatory role in sporulation. It may be an element of the effector pathway responsible for the activation of sporulation genes in response to nutritional stress. Spo0A may act in concert with spo0H (a sigma factor) to control the expression of some genes that are critical to the sporulation process.</text>
</comment>
<evidence type="ECO:0000313" key="14">
    <source>
        <dbReference type="Proteomes" id="UP000019681"/>
    </source>
</evidence>
<gene>
    <name evidence="13" type="ORF">Q428_06550</name>
</gene>
<evidence type="ECO:0000256" key="1">
    <source>
        <dbReference type="ARBA" id="ARBA00004496"/>
    </source>
</evidence>
<dbReference type="InterPro" id="IPR051552">
    <property type="entry name" value="HptR"/>
</dbReference>
<keyword evidence="5" id="KW-0902">Two-component regulatory system</keyword>
<dbReference type="InterPro" id="IPR018062">
    <property type="entry name" value="HTH_AraC-typ_CS"/>
</dbReference>
<dbReference type="PANTHER" id="PTHR42713">
    <property type="entry name" value="HISTIDINE KINASE-RELATED"/>
    <property type="match status" value="1"/>
</dbReference>
<keyword evidence="4 10" id="KW-0597">Phosphoprotein</keyword>
<comment type="subcellular location">
    <subcellularLocation>
        <location evidence="1">Cytoplasm</location>
    </subcellularLocation>
</comment>
<evidence type="ECO:0000256" key="8">
    <source>
        <dbReference type="ARBA" id="ARBA00023163"/>
    </source>
</evidence>
<dbReference type="GO" id="GO:0003700">
    <property type="term" value="F:DNA-binding transcription factor activity"/>
    <property type="evidence" value="ECO:0007669"/>
    <property type="project" value="InterPro"/>
</dbReference>
<dbReference type="GO" id="GO:0005737">
    <property type="term" value="C:cytoplasm"/>
    <property type="evidence" value="ECO:0007669"/>
    <property type="project" value="UniProtKB-SubCell"/>
</dbReference>
<evidence type="ECO:0000256" key="6">
    <source>
        <dbReference type="ARBA" id="ARBA00023015"/>
    </source>
</evidence>
<dbReference type="PROSITE" id="PS01124">
    <property type="entry name" value="HTH_ARAC_FAMILY_2"/>
    <property type="match status" value="1"/>
</dbReference>
<keyword evidence="8" id="KW-0804">Transcription</keyword>
<dbReference type="PROSITE" id="PS00041">
    <property type="entry name" value="HTH_ARAC_FAMILY_1"/>
    <property type="match status" value="1"/>
</dbReference>
<dbReference type="Pfam" id="PF12833">
    <property type="entry name" value="HTH_18"/>
    <property type="match status" value="1"/>
</dbReference>
<accession>A0A017RXP3</accession>
<dbReference type="CDD" id="cd17536">
    <property type="entry name" value="REC_YesN-like"/>
    <property type="match status" value="1"/>
</dbReference>
<evidence type="ECO:0000313" key="13">
    <source>
        <dbReference type="EMBL" id="EYE88705.1"/>
    </source>
</evidence>
<sequence>MIKVLIADDEYLVLESLKMIITKNIEDVSIVATANNGREAIEKTLSMKPDVVFMDIHMPGIDGIEAIKQIKTSNNDVLFVILTAYEYFDYAKEALNLGVFEYLLKPINKNKLLDTLGNIKRVLYNKRNSFIQEVELKERINKMIPFLESKFISHKLFNIGTVNETHFYEDIFNLELKEGYVINILLENENIKNKEISLKQHQNIQNFYDLVSIKLKGLTPCLIGEILLNRITVFVPTNFKEDKHMVRTKSTGICKKLVEKLDGLTNLNYKIGIGRQYSIDNFSKSYNEAYVAVNAHNEAIVVHFEDIINKISSSDFNIASLENSLLNSIIAGDFSYAKDIFKEMYLGLTLKYNEDLDRIKIKIIELIFSIERGIPYKIDYITELKKSLMLNVLKTDSKEDLNIQFLQYLTELAYEINNQRKGNFEGIIPKVLEFINNNYDKDISLQDTAKNVNLSYHYLSKIFKEEIGKSFIDYLTELRIEKSMKLLINQNLSIKEICQSIGYNDPNYYCKAFKRVTGMTPTEYRLLKNNRSGNIG</sequence>
<keyword evidence="7" id="KW-0238">DNA-binding</keyword>
<reference evidence="13 14" key="1">
    <citation type="journal article" date="2014" name="Genome Announc.">
        <title>Draft Genome Sequence of Fervidicella metallireducens Strain AeBT, an Iron-Reducing Thermoanaerobe from the Great Artesian Basin.</title>
        <authorList>
            <person name="Patel B.K."/>
        </authorList>
    </citation>
    <scope>NUCLEOTIDE SEQUENCE [LARGE SCALE GENOMIC DNA]</scope>
    <source>
        <strain evidence="13 14">AeB</strain>
    </source>
</reference>
<evidence type="ECO:0000256" key="7">
    <source>
        <dbReference type="ARBA" id="ARBA00023125"/>
    </source>
</evidence>
<dbReference type="EMBL" id="AZQP01000015">
    <property type="protein sequence ID" value="EYE88705.1"/>
    <property type="molecule type" value="Genomic_DNA"/>
</dbReference>
<dbReference type="AlphaFoldDB" id="A0A017RXP3"/>
<evidence type="ECO:0000259" key="12">
    <source>
        <dbReference type="PROSITE" id="PS50110"/>
    </source>
</evidence>
<feature type="domain" description="Response regulatory" evidence="12">
    <location>
        <begin position="3"/>
        <end position="120"/>
    </location>
</feature>
<dbReference type="Proteomes" id="UP000019681">
    <property type="component" value="Unassembled WGS sequence"/>
</dbReference>
<evidence type="ECO:0000256" key="4">
    <source>
        <dbReference type="ARBA" id="ARBA00022553"/>
    </source>
</evidence>
<evidence type="ECO:0000256" key="2">
    <source>
        <dbReference type="ARBA" id="ARBA00018672"/>
    </source>
</evidence>
<dbReference type="Pfam" id="PF00072">
    <property type="entry name" value="Response_reg"/>
    <property type="match status" value="1"/>
</dbReference>
<evidence type="ECO:0000256" key="9">
    <source>
        <dbReference type="ARBA" id="ARBA00024867"/>
    </source>
</evidence>
<keyword evidence="14" id="KW-1185">Reference proteome</keyword>
<proteinExistence type="predicted"/>
<comment type="caution">
    <text evidence="13">The sequence shown here is derived from an EMBL/GenBank/DDBJ whole genome shotgun (WGS) entry which is preliminary data.</text>
</comment>
<dbReference type="SMART" id="SM00342">
    <property type="entry name" value="HTH_ARAC"/>
    <property type="match status" value="1"/>
</dbReference>
<dbReference type="PROSITE" id="PS50110">
    <property type="entry name" value="RESPONSE_REGULATORY"/>
    <property type="match status" value="1"/>
</dbReference>
<dbReference type="InterPro" id="IPR009057">
    <property type="entry name" value="Homeodomain-like_sf"/>
</dbReference>
<keyword evidence="3" id="KW-0963">Cytoplasm</keyword>
<dbReference type="SMART" id="SM00448">
    <property type="entry name" value="REC"/>
    <property type="match status" value="1"/>
</dbReference>
<feature type="modified residue" description="4-aspartylphosphate" evidence="10">
    <location>
        <position position="55"/>
    </location>
</feature>
<dbReference type="InterPro" id="IPR011006">
    <property type="entry name" value="CheY-like_superfamily"/>
</dbReference>
<name>A0A017RXP3_9CLOT</name>
<organism evidence="13 14">
    <name type="scientific">Fervidicella metallireducens AeB</name>
    <dbReference type="NCBI Taxonomy" id="1403537"/>
    <lineage>
        <taxon>Bacteria</taxon>
        <taxon>Bacillati</taxon>
        <taxon>Bacillota</taxon>
        <taxon>Clostridia</taxon>
        <taxon>Eubacteriales</taxon>
        <taxon>Clostridiaceae</taxon>
        <taxon>Fervidicella</taxon>
    </lineage>
</organism>
<dbReference type="GO" id="GO:0043565">
    <property type="term" value="F:sequence-specific DNA binding"/>
    <property type="evidence" value="ECO:0007669"/>
    <property type="project" value="InterPro"/>
</dbReference>
<dbReference type="Gene3D" id="1.10.10.60">
    <property type="entry name" value="Homeodomain-like"/>
    <property type="match status" value="2"/>
</dbReference>
<dbReference type="InterPro" id="IPR001789">
    <property type="entry name" value="Sig_transdc_resp-reg_receiver"/>
</dbReference>
<evidence type="ECO:0000259" key="11">
    <source>
        <dbReference type="PROSITE" id="PS01124"/>
    </source>
</evidence>
<dbReference type="InterPro" id="IPR020449">
    <property type="entry name" value="Tscrpt_reg_AraC-type_HTH"/>
</dbReference>
<keyword evidence="6" id="KW-0805">Transcription regulation</keyword>
<dbReference type="SUPFAM" id="SSF46689">
    <property type="entry name" value="Homeodomain-like"/>
    <property type="match status" value="2"/>
</dbReference>
<dbReference type="InterPro" id="IPR018060">
    <property type="entry name" value="HTH_AraC"/>
</dbReference>
<feature type="domain" description="HTH araC/xylS-type" evidence="11">
    <location>
        <begin position="429"/>
        <end position="527"/>
    </location>
</feature>
<dbReference type="STRING" id="1403537.Q428_06550"/>
<protein>
    <recommendedName>
        <fullName evidence="2">Stage 0 sporulation protein A homolog</fullName>
    </recommendedName>
</protein>
<dbReference type="SUPFAM" id="SSF52172">
    <property type="entry name" value="CheY-like"/>
    <property type="match status" value="1"/>
</dbReference>